<dbReference type="KEGG" id="vg:77946288"/>
<proteinExistence type="predicted"/>
<keyword evidence="2" id="KW-1185">Reference proteome</keyword>
<name>A0A879R1L2_9CAUD</name>
<dbReference type="RefSeq" id="YP_010670093.1">
    <property type="nucleotide sequence ID" value="NC_070963.1"/>
</dbReference>
<evidence type="ECO:0000313" key="1">
    <source>
        <dbReference type="EMBL" id="QPX48083.1"/>
    </source>
</evidence>
<accession>A0A879R1L2</accession>
<dbReference type="Proteomes" id="UP000664915">
    <property type="component" value="Segment"/>
</dbReference>
<reference evidence="1" key="1">
    <citation type="submission" date="2020-09" db="EMBL/GenBank/DDBJ databases">
        <authorList>
            <person name="Zhang D."/>
            <person name="Hatherill J.R."/>
            <person name="Ramirez J.F."/>
            <person name="Edinger B."/>
            <person name="Balarin R."/>
            <person name="Sullivan A."/>
            <person name="Humpal K.M."/>
            <person name="Guseva A."/>
            <person name="Butela K.A."/>
            <person name="Garlena R.A."/>
            <person name="Russell D.A."/>
            <person name="Pope W.H."/>
            <person name="Jacobs-Sera D."/>
            <person name="Hatfull G.F."/>
        </authorList>
    </citation>
    <scope>NUCLEOTIDE SEQUENCE</scope>
</reference>
<evidence type="ECO:0000313" key="2">
    <source>
        <dbReference type="Proteomes" id="UP000664915"/>
    </source>
</evidence>
<dbReference type="EMBL" id="MW015081">
    <property type="protein sequence ID" value="QPX48083.1"/>
    <property type="molecule type" value="Genomic_DNA"/>
</dbReference>
<dbReference type="GeneID" id="77946288"/>
<protein>
    <submittedName>
        <fullName evidence="1">Uncharacterized protein</fullName>
    </submittedName>
</protein>
<sequence>MITFRQFLNLVEGKKKELIHAYLKGREEASEPKVVNYGQSEPNSPERAAQIKAMMKDQGGGAIRKAQNQRLKQAKKAAKRIMKDQ</sequence>
<organism evidence="1 2">
    <name type="scientific">Synechococcus phage S-SRM01</name>
    <dbReference type="NCBI Taxonomy" id="2781608"/>
    <lineage>
        <taxon>Viruses</taxon>
        <taxon>Duplodnaviria</taxon>
        <taxon>Heunggongvirae</taxon>
        <taxon>Uroviricota</taxon>
        <taxon>Caudoviricetes</taxon>
        <taxon>Pantevenvirales</taxon>
        <taxon>Kyanoviridae</taxon>
        <taxon>Serangoonvirus</taxon>
        <taxon>Serangoonvirus essarone</taxon>
    </lineage>
</organism>